<sequence>MAQEYCGPSDTGVSRLTPRAIARGRLRSAAPATRRTRVPGRGTPRETQTTCGLGSLRLAAEEPAGRTGEPTGRVTAWDWGRLHARFTCWSGTALDVVTGR</sequence>
<name>A0ABP9IRF4_9ACTN</name>
<organism evidence="2 3">
    <name type="scientific">Streptomyces siamensis</name>
    <dbReference type="NCBI Taxonomy" id="1274986"/>
    <lineage>
        <taxon>Bacteria</taxon>
        <taxon>Bacillati</taxon>
        <taxon>Actinomycetota</taxon>
        <taxon>Actinomycetes</taxon>
        <taxon>Kitasatosporales</taxon>
        <taxon>Streptomycetaceae</taxon>
        <taxon>Streptomyces</taxon>
    </lineage>
</organism>
<feature type="region of interest" description="Disordered" evidence="1">
    <location>
        <begin position="21"/>
        <end position="49"/>
    </location>
</feature>
<evidence type="ECO:0000313" key="3">
    <source>
        <dbReference type="Proteomes" id="UP001501759"/>
    </source>
</evidence>
<reference evidence="3" key="1">
    <citation type="journal article" date="2019" name="Int. J. Syst. Evol. Microbiol.">
        <title>The Global Catalogue of Microorganisms (GCM) 10K type strain sequencing project: providing services to taxonomists for standard genome sequencing and annotation.</title>
        <authorList>
            <consortium name="The Broad Institute Genomics Platform"/>
            <consortium name="The Broad Institute Genome Sequencing Center for Infectious Disease"/>
            <person name="Wu L."/>
            <person name="Ma J."/>
        </authorList>
    </citation>
    <scope>NUCLEOTIDE SEQUENCE [LARGE SCALE GENOMIC DNA]</scope>
    <source>
        <strain evidence="3">JCM 18409</strain>
    </source>
</reference>
<dbReference type="Proteomes" id="UP001501759">
    <property type="component" value="Unassembled WGS sequence"/>
</dbReference>
<gene>
    <name evidence="2" type="ORF">GCM10023335_25330</name>
</gene>
<protein>
    <submittedName>
        <fullName evidence="2">Uncharacterized protein</fullName>
    </submittedName>
</protein>
<dbReference type="EMBL" id="BAABKB010000005">
    <property type="protein sequence ID" value="GAA5007374.1"/>
    <property type="molecule type" value="Genomic_DNA"/>
</dbReference>
<keyword evidence="3" id="KW-1185">Reference proteome</keyword>
<proteinExistence type="predicted"/>
<comment type="caution">
    <text evidence="2">The sequence shown here is derived from an EMBL/GenBank/DDBJ whole genome shotgun (WGS) entry which is preliminary data.</text>
</comment>
<evidence type="ECO:0000256" key="1">
    <source>
        <dbReference type="SAM" id="MobiDB-lite"/>
    </source>
</evidence>
<accession>A0ABP9IRF4</accession>
<evidence type="ECO:0000313" key="2">
    <source>
        <dbReference type="EMBL" id="GAA5007374.1"/>
    </source>
</evidence>